<evidence type="ECO:0000256" key="3">
    <source>
        <dbReference type="ARBA" id="ARBA00022448"/>
    </source>
</evidence>
<dbReference type="AlphaFoldDB" id="A0A327JNJ3"/>
<dbReference type="OrthoDB" id="9813967at2"/>
<dbReference type="PANTHER" id="PTHR30469">
    <property type="entry name" value="MULTIDRUG RESISTANCE PROTEIN MDTA"/>
    <property type="match status" value="1"/>
</dbReference>
<evidence type="ECO:0000259" key="6">
    <source>
        <dbReference type="Pfam" id="PF25876"/>
    </source>
</evidence>
<dbReference type="Gene3D" id="2.40.420.20">
    <property type="match status" value="1"/>
</dbReference>
<dbReference type="InterPro" id="IPR058624">
    <property type="entry name" value="MdtA-like_HH"/>
</dbReference>
<dbReference type="Gene3D" id="1.10.287.470">
    <property type="entry name" value="Helix hairpin bin"/>
    <property type="match status" value="1"/>
</dbReference>
<organism evidence="9 10">
    <name type="scientific">Rhodobium orientis</name>
    <dbReference type="NCBI Taxonomy" id="34017"/>
    <lineage>
        <taxon>Bacteria</taxon>
        <taxon>Pseudomonadati</taxon>
        <taxon>Pseudomonadota</taxon>
        <taxon>Alphaproteobacteria</taxon>
        <taxon>Hyphomicrobiales</taxon>
        <taxon>Rhodobiaceae</taxon>
        <taxon>Rhodobium</taxon>
    </lineage>
</organism>
<comment type="caution">
    <text evidence="9">The sequence shown here is derived from an EMBL/GenBank/DDBJ whole genome shotgun (WGS) entry which is preliminary data.</text>
</comment>
<keyword evidence="4" id="KW-0175">Coiled coil</keyword>
<gene>
    <name evidence="9" type="ORF">CH339_20320</name>
</gene>
<proteinExistence type="inferred from homology"/>
<sequence>MGSVFRNSMWTAAQPCRCSRCRRPSSPIRNRAPSRGAARSIWSSTTSWHLNSMWSGSRQFRWPVGPSPRSSSRAHSKRFFRHTISRERTTLAFFLPLSVQISTSTEATCSTRPISMRSTTMVFAAAQAARAGMRSPRLETRRPKEGPSPSEHLGSFAPSNADDGPVRVSRPDGTATSRSRRFRCLLAAFSVLVVGSFAAPAHSEEPLPVEFVTVEKAAVSETISITGEIVARNEARAGFREGGRVNRVAVEEGDRVKAGQTLAEIDNTQQREGLNAAEARLAAARATLAQARNDDRRQASLLERGFTTRADRDQARDTLDSAEAAAAEAVAELEQAKTALDDTVLSSPINAVVTGKMVEPGQVVAGAEAAFTLAPVGELDALFNVPDSLIVDPLSDQDIDLQLIDQPEIAMEGRLREISPLINPQTGAVAVYMAVRDPPPAVQIGAPVRGVFTLPSRPVVRLPWTALSANAEGPAIWVVGKDNTAVLKNIEIGRYESGTFTVAAGLEIGDRVVGDGASFLYPGRPVVPAEGGE</sequence>
<feature type="domain" description="Multidrug resistance protein MdtA-like barrel-sandwich hybrid" evidence="7">
    <location>
        <begin position="242"/>
        <end position="371"/>
    </location>
</feature>
<feature type="coiled-coil region" evidence="4">
    <location>
        <begin position="274"/>
        <end position="339"/>
    </location>
</feature>
<dbReference type="Pfam" id="PF25917">
    <property type="entry name" value="BSH_RND"/>
    <property type="match status" value="1"/>
</dbReference>
<evidence type="ECO:0000259" key="8">
    <source>
        <dbReference type="Pfam" id="PF25967"/>
    </source>
</evidence>
<dbReference type="Pfam" id="PF25876">
    <property type="entry name" value="HH_MFP_RND"/>
    <property type="match status" value="1"/>
</dbReference>
<feature type="compositionally biased region" description="Basic and acidic residues" evidence="5">
    <location>
        <begin position="136"/>
        <end position="145"/>
    </location>
</feature>
<comment type="subcellular location">
    <subcellularLocation>
        <location evidence="1">Cell envelope</location>
    </subcellularLocation>
</comment>
<dbReference type="InterPro" id="IPR058627">
    <property type="entry name" value="MdtA-like_C"/>
</dbReference>
<accession>A0A327JNJ3</accession>
<keyword evidence="3" id="KW-0813">Transport</keyword>
<dbReference type="Proteomes" id="UP000249299">
    <property type="component" value="Unassembled WGS sequence"/>
</dbReference>
<dbReference type="Gene3D" id="2.40.30.170">
    <property type="match status" value="1"/>
</dbReference>
<dbReference type="Pfam" id="PF25967">
    <property type="entry name" value="RND-MFP_C"/>
    <property type="match status" value="1"/>
</dbReference>
<evidence type="ECO:0000313" key="9">
    <source>
        <dbReference type="EMBL" id="RAI24988.1"/>
    </source>
</evidence>
<feature type="domain" description="Multidrug resistance protein MdtA-like alpha-helical hairpin" evidence="6">
    <location>
        <begin position="274"/>
        <end position="341"/>
    </location>
</feature>
<dbReference type="EMBL" id="NPEV01000060">
    <property type="protein sequence ID" value="RAI24988.1"/>
    <property type="molecule type" value="Genomic_DNA"/>
</dbReference>
<evidence type="ECO:0000313" key="10">
    <source>
        <dbReference type="Proteomes" id="UP000249299"/>
    </source>
</evidence>
<protein>
    <submittedName>
        <fullName evidence="9">Uncharacterized protein</fullName>
    </submittedName>
</protein>
<dbReference type="GO" id="GO:0015562">
    <property type="term" value="F:efflux transmembrane transporter activity"/>
    <property type="evidence" value="ECO:0007669"/>
    <property type="project" value="TreeGrafter"/>
</dbReference>
<comment type="similarity">
    <text evidence="2">Belongs to the membrane fusion protein (MFP) (TC 8.A.1) family.</text>
</comment>
<evidence type="ECO:0000259" key="7">
    <source>
        <dbReference type="Pfam" id="PF25917"/>
    </source>
</evidence>
<feature type="region of interest" description="Disordered" evidence="5">
    <location>
        <begin position="130"/>
        <end position="174"/>
    </location>
</feature>
<evidence type="ECO:0000256" key="2">
    <source>
        <dbReference type="ARBA" id="ARBA00009477"/>
    </source>
</evidence>
<feature type="domain" description="Multidrug resistance protein MdtA-like C-terminal permuted SH3" evidence="8">
    <location>
        <begin position="460"/>
        <end position="517"/>
    </location>
</feature>
<reference evidence="9 10" key="1">
    <citation type="submission" date="2017-07" db="EMBL/GenBank/DDBJ databases">
        <title>Draft Genome Sequences of Select Purple Nonsulfur Bacteria.</title>
        <authorList>
            <person name="Lasarre B."/>
            <person name="Mckinlay J.B."/>
        </authorList>
    </citation>
    <scope>NUCLEOTIDE SEQUENCE [LARGE SCALE GENOMIC DNA]</scope>
    <source>
        <strain evidence="9 10">DSM 11290</strain>
    </source>
</reference>
<name>A0A327JNJ3_9HYPH</name>
<dbReference type="PANTHER" id="PTHR30469:SF38">
    <property type="entry name" value="HLYD FAMILY SECRETION PROTEIN"/>
    <property type="match status" value="1"/>
</dbReference>
<evidence type="ECO:0000256" key="4">
    <source>
        <dbReference type="SAM" id="Coils"/>
    </source>
</evidence>
<evidence type="ECO:0000256" key="1">
    <source>
        <dbReference type="ARBA" id="ARBA00004196"/>
    </source>
</evidence>
<evidence type="ECO:0000256" key="5">
    <source>
        <dbReference type="SAM" id="MobiDB-lite"/>
    </source>
</evidence>
<dbReference type="SUPFAM" id="SSF111369">
    <property type="entry name" value="HlyD-like secretion proteins"/>
    <property type="match status" value="1"/>
</dbReference>
<keyword evidence="10" id="KW-1185">Reference proteome</keyword>
<dbReference type="InterPro" id="IPR006143">
    <property type="entry name" value="RND_pump_MFP"/>
</dbReference>
<dbReference type="GO" id="GO:1990281">
    <property type="term" value="C:efflux pump complex"/>
    <property type="evidence" value="ECO:0007669"/>
    <property type="project" value="TreeGrafter"/>
</dbReference>
<dbReference type="NCBIfam" id="TIGR01730">
    <property type="entry name" value="RND_mfp"/>
    <property type="match status" value="1"/>
</dbReference>
<dbReference type="InterPro" id="IPR058625">
    <property type="entry name" value="MdtA-like_BSH"/>
</dbReference>
<dbReference type="Gene3D" id="2.40.50.100">
    <property type="match status" value="1"/>
</dbReference>